<dbReference type="NCBIfam" id="TIGR03914">
    <property type="entry name" value="UDG_fam_dom"/>
    <property type="match status" value="1"/>
</dbReference>
<dbReference type="Gene3D" id="3.40.470.10">
    <property type="entry name" value="Uracil-DNA glycosylase-like domain"/>
    <property type="match status" value="1"/>
</dbReference>
<evidence type="ECO:0000256" key="5">
    <source>
        <dbReference type="ARBA" id="ARBA00022763"/>
    </source>
</evidence>
<comment type="caution">
    <text evidence="12">The sequence shown here is derived from an EMBL/GenBank/DDBJ whole genome shotgun (WGS) entry which is preliminary data.</text>
</comment>
<evidence type="ECO:0000256" key="4">
    <source>
        <dbReference type="ARBA" id="ARBA00022723"/>
    </source>
</evidence>
<keyword evidence="3" id="KW-0004">4Fe-4S</keyword>
<evidence type="ECO:0000256" key="9">
    <source>
        <dbReference type="ARBA" id="ARBA00023204"/>
    </source>
</evidence>
<dbReference type="CDD" id="cd10030">
    <property type="entry name" value="UDG-F4_TTUDGA_SPO1dp_like"/>
    <property type="match status" value="1"/>
</dbReference>
<dbReference type="EMBL" id="CAJZAH010000001">
    <property type="protein sequence ID" value="CAG9165753.1"/>
    <property type="molecule type" value="Genomic_DNA"/>
</dbReference>
<dbReference type="NCBIfam" id="TIGR00758">
    <property type="entry name" value="UDG_fam4"/>
    <property type="match status" value="1"/>
</dbReference>
<feature type="region of interest" description="Disordered" evidence="10">
    <location>
        <begin position="1"/>
        <end position="23"/>
    </location>
</feature>
<dbReference type="InterPro" id="IPR005122">
    <property type="entry name" value="Uracil-DNA_glycosylase-like"/>
</dbReference>
<organism evidence="12 13">
    <name type="scientific">Cupriavidus respiraculi</name>
    <dbReference type="NCBI Taxonomy" id="195930"/>
    <lineage>
        <taxon>Bacteria</taxon>
        <taxon>Pseudomonadati</taxon>
        <taxon>Pseudomonadota</taxon>
        <taxon>Betaproteobacteria</taxon>
        <taxon>Burkholderiales</taxon>
        <taxon>Burkholderiaceae</taxon>
        <taxon>Cupriavidus</taxon>
    </lineage>
</organism>
<keyword evidence="9" id="KW-0234">DNA repair</keyword>
<dbReference type="PANTHER" id="PTHR33693">
    <property type="entry name" value="TYPE-5 URACIL-DNA GLYCOSYLASE"/>
    <property type="match status" value="1"/>
</dbReference>
<keyword evidence="13" id="KW-1185">Reference proteome</keyword>
<dbReference type="SMART" id="SM00987">
    <property type="entry name" value="UreE_C"/>
    <property type="match status" value="1"/>
</dbReference>
<evidence type="ECO:0000256" key="3">
    <source>
        <dbReference type="ARBA" id="ARBA00022485"/>
    </source>
</evidence>
<keyword evidence="6" id="KW-0378">Hydrolase</keyword>
<dbReference type="SMART" id="SM00986">
    <property type="entry name" value="UDG"/>
    <property type="match status" value="1"/>
</dbReference>
<evidence type="ECO:0000259" key="11">
    <source>
        <dbReference type="SMART" id="SM00986"/>
    </source>
</evidence>
<evidence type="ECO:0000256" key="1">
    <source>
        <dbReference type="ARBA" id="ARBA00006521"/>
    </source>
</evidence>
<comment type="similarity">
    <text evidence="1">Belongs to the uracil-DNA glycosylase (UDG) superfamily. Type 4 (UDGa) family.</text>
</comment>
<dbReference type="InterPro" id="IPR051536">
    <property type="entry name" value="UDG_Type-4/5"/>
</dbReference>
<feature type="compositionally biased region" description="Basic and acidic residues" evidence="10">
    <location>
        <begin position="258"/>
        <end position="271"/>
    </location>
</feature>
<evidence type="ECO:0000256" key="7">
    <source>
        <dbReference type="ARBA" id="ARBA00023004"/>
    </source>
</evidence>
<reference evidence="12 13" key="1">
    <citation type="submission" date="2021-08" db="EMBL/GenBank/DDBJ databases">
        <authorList>
            <person name="Peeters C."/>
        </authorList>
    </citation>
    <scope>NUCLEOTIDE SEQUENCE [LARGE SCALE GENOMIC DNA]</scope>
    <source>
        <strain evidence="12 13">LMG 21510</strain>
    </source>
</reference>
<proteinExistence type="inferred from homology"/>
<feature type="region of interest" description="Disordered" evidence="10">
    <location>
        <begin position="207"/>
        <end position="271"/>
    </location>
</feature>
<keyword evidence="8" id="KW-0411">Iron-sulfur</keyword>
<keyword evidence="5" id="KW-0227">DNA damage</keyword>
<evidence type="ECO:0000256" key="6">
    <source>
        <dbReference type="ARBA" id="ARBA00022801"/>
    </source>
</evidence>
<evidence type="ECO:0000256" key="8">
    <source>
        <dbReference type="ARBA" id="ARBA00023014"/>
    </source>
</evidence>
<protein>
    <recommendedName>
        <fullName evidence="2">Type-4 uracil-DNA glycosylase</fullName>
    </recommendedName>
</protein>
<evidence type="ECO:0000313" key="13">
    <source>
        <dbReference type="Proteomes" id="UP000721236"/>
    </source>
</evidence>
<sequence length="271" mass="28894">MTRPADDNAKPDALHPDDQAPRSLEECRRCDLWRNATQGVPGEGPASARVMVVGEQPGDQEDLQGAPFVGPAGRMLDTALERAGLARDKVYMTNAVKHFKWEPRGKRRLHKTPAQQEIEACGYWLESELSTVRPDVVVTLGATALKAVLGKKTVAISKVLGMAIEHEGRKVIATYHPSYVLRVPDQAAKQAAFERIVEALRMAARLSAAPPPRKGRSTATTTAKAADAGAVATPKTPAAGTAARKRATAPGAARKGTRRPDKSGGGGKDEK</sequence>
<evidence type="ECO:0000313" key="12">
    <source>
        <dbReference type="EMBL" id="CAG9165753.1"/>
    </source>
</evidence>
<dbReference type="PANTHER" id="PTHR33693:SF9">
    <property type="entry name" value="TYPE-4 URACIL-DNA GLYCOSYLASE"/>
    <property type="match status" value="1"/>
</dbReference>
<dbReference type="Proteomes" id="UP000721236">
    <property type="component" value="Unassembled WGS sequence"/>
</dbReference>
<feature type="compositionally biased region" description="Low complexity" evidence="10">
    <location>
        <begin position="218"/>
        <end position="254"/>
    </location>
</feature>
<dbReference type="InterPro" id="IPR036895">
    <property type="entry name" value="Uracil-DNA_glycosylase-like_sf"/>
</dbReference>
<accession>A0ABM8WEK8</accession>
<evidence type="ECO:0000256" key="2">
    <source>
        <dbReference type="ARBA" id="ARBA00019403"/>
    </source>
</evidence>
<dbReference type="SUPFAM" id="SSF52141">
    <property type="entry name" value="Uracil-DNA glycosylase-like"/>
    <property type="match status" value="1"/>
</dbReference>
<dbReference type="Pfam" id="PF03167">
    <property type="entry name" value="UDG"/>
    <property type="match status" value="1"/>
</dbReference>
<dbReference type="InterPro" id="IPR005273">
    <property type="entry name" value="Ura-DNA_glyco_family4"/>
</dbReference>
<name>A0ABM8WEK8_9BURK</name>
<evidence type="ECO:0000256" key="10">
    <source>
        <dbReference type="SAM" id="MobiDB-lite"/>
    </source>
</evidence>
<feature type="domain" description="Uracil-DNA glycosylase-like" evidence="11">
    <location>
        <begin position="41"/>
        <end position="201"/>
    </location>
</feature>
<keyword evidence="4" id="KW-0479">Metal-binding</keyword>
<gene>
    <name evidence="12" type="ORF">LMG21510_00193</name>
</gene>
<keyword evidence="7" id="KW-0408">Iron</keyword>